<dbReference type="AlphaFoldDB" id="W1PA19"/>
<dbReference type="EMBL" id="KI394223">
    <property type="protein sequence ID" value="ERN04544.1"/>
    <property type="molecule type" value="Genomic_DNA"/>
</dbReference>
<evidence type="ECO:0000313" key="1">
    <source>
        <dbReference type="EMBL" id="ERN04544.1"/>
    </source>
</evidence>
<evidence type="ECO:0000313" key="2">
    <source>
        <dbReference type="Proteomes" id="UP000017836"/>
    </source>
</evidence>
<dbReference type="HOGENOM" id="CLU_131157_1_0_1"/>
<dbReference type="Proteomes" id="UP000017836">
    <property type="component" value="Unassembled WGS sequence"/>
</dbReference>
<keyword evidence="2" id="KW-1185">Reference proteome</keyword>
<proteinExistence type="predicted"/>
<gene>
    <name evidence="1" type="ORF">AMTR_s00081p00164930</name>
</gene>
<sequence length="116" mass="12639">MSFVGVGIRTPGLAMCPSNAFVGGDVRLHKDTDNGLVLDGEPVAPDLRGLFEILKTNSQAVHKILKVIRPKLNLVHQKMMRGCGGPCWLVISVMVVGQMNDLDNFNVQRLGELLIC</sequence>
<dbReference type="Gramene" id="ERN04544">
    <property type="protein sequence ID" value="ERN04544"/>
    <property type="gene ID" value="AMTR_s00081p00164930"/>
</dbReference>
<accession>W1PA19</accession>
<organism evidence="1 2">
    <name type="scientific">Amborella trichopoda</name>
    <dbReference type="NCBI Taxonomy" id="13333"/>
    <lineage>
        <taxon>Eukaryota</taxon>
        <taxon>Viridiplantae</taxon>
        <taxon>Streptophyta</taxon>
        <taxon>Embryophyta</taxon>
        <taxon>Tracheophyta</taxon>
        <taxon>Spermatophyta</taxon>
        <taxon>Magnoliopsida</taxon>
        <taxon>Amborellales</taxon>
        <taxon>Amborellaceae</taxon>
        <taxon>Amborella</taxon>
    </lineage>
</organism>
<reference evidence="2" key="1">
    <citation type="journal article" date="2013" name="Science">
        <title>The Amborella genome and the evolution of flowering plants.</title>
        <authorList>
            <consortium name="Amborella Genome Project"/>
        </authorList>
    </citation>
    <scope>NUCLEOTIDE SEQUENCE [LARGE SCALE GENOMIC DNA]</scope>
</reference>
<name>W1PA19_AMBTC</name>
<protein>
    <submittedName>
        <fullName evidence="1">Uncharacterized protein</fullName>
    </submittedName>
</protein>